<evidence type="ECO:0000259" key="3">
    <source>
        <dbReference type="Pfam" id="PF00535"/>
    </source>
</evidence>
<organism evidence="4 5">
    <name type="scientific">Micromonospora coerulea</name>
    <dbReference type="NCBI Taxonomy" id="47856"/>
    <lineage>
        <taxon>Bacteria</taxon>
        <taxon>Bacillati</taxon>
        <taxon>Actinomycetota</taxon>
        <taxon>Actinomycetes</taxon>
        <taxon>Micromonosporales</taxon>
        <taxon>Micromonosporaceae</taxon>
        <taxon>Micromonospora</taxon>
    </lineage>
</organism>
<keyword evidence="5" id="KW-1185">Reference proteome</keyword>
<dbReference type="InterPro" id="IPR050256">
    <property type="entry name" value="Glycosyltransferase_2"/>
</dbReference>
<proteinExistence type="inferred from homology"/>
<comment type="similarity">
    <text evidence="1">Belongs to the glycosyltransferase 2 family.</text>
</comment>
<evidence type="ECO:0000313" key="4">
    <source>
        <dbReference type="EMBL" id="GAA4573898.1"/>
    </source>
</evidence>
<evidence type="ECO:0000256" key="1">
    <source>
        <dbReference type="ARBA" id="ARBA00006739"/>
    </source>
</evidence>
<dbReference type="PANTHER" id="PTHR48090:SF7">
    <property type="entry name" value="RFBJ PROTEIN"/>
    <property type="match status" value="1"/>
</dbReference>
<reference evidence="5" key="1">
    <citation type="journal article" date="2019" name="Int. J. Syst. Evol. Microbiol.">
        <title>The Global Catalogue of Microorganisms (GCM) 10K type strain sequencing project: providing services to taxonomists for standard genome sequencing and annotation.</title>
        <authorList>
            <consortium name="The Broad Institute Genomics Platform"/>
            <consortium name="The Broad Institute Genome Sequencing Center for Infectious Disease"/>
            <person name="Wu L."/>
            <person name="Ma J."/>
        </authorList>
    </citation>
    <scope>NUCLEOTIDE SEQUENCE [LARGE SCALE GENOMIC DNA]</scope>
    <source>
        <strain evidence="5">JCM 3175</strain>
    </source>
</reference>
<name>A0ABP8SQN6_9ACTN</name>
<dbReference type="Pfam" id="PF00535">
    <property type="entry name" value="Glycos_transf_2"/>
    <property type="match status" value="1"/>
</dbReference>
<dbReference type="SUPFAM" id="SSF53448">
    <property type="entry name" value="Nucleotide-diphospho-sugar transferases"/>
    <property type="match status" value="1"/>
</dbReference>
<dbReference type="InterPro" id="IPR001173">
    <property type="entry name" value="Glyco_trans_2-like"/>
</dbReference>
<dbReference type="RefSeq" id="WP_346121672.1">
    <property type="nucleotide sequence ID" value="NZ_BAABGU010000022.1"/>
</dbReference>
<dbReference type="CDD" id="cd04179">
    <property type="entry name" value="DPM_DPG-synthase_like"/>
    <property type="match status" value="1"/>
</dbReference>
<comment type="caution">
    <text evidence="4">The sequence shown here is derived from an EMBL/GenBank/DDBJ whole genome shotgun (WGS) entry which is preliminary data.</text>
</comment>
<dbReference type="EMBL" id="BAABGU010000022">
    <property type="protein sequence ID" value="GAA4573898.1"/>
    <property type="molecule type" value="Genomic_DNA"/>
</dbReference>
<dbReference type="PANTHER" id="PTHR48090">
    <property type="entry name" value="UNDECAPRENYL-PHOSPHATE 4-DEOXY-4-FORMAMIDO-L-ARABINOSE TRANSFERASE-RELATED"/>
    <property type="match status" value="1"/>
</dbReference>
<sequence>MTLNRDIDTHVPSLLSTPPLTAPPPGHADRPLSILRMRERPESDTAVGNVGPERQTVSVVIPTLNEEKNIRWVLERIPPIVDEVVLVDGHSSDRTVEVARAVRPDIVVVTQNCRGKGDAARVAFAAATGDLIVMIDADGSMDPAEIHCFVTPLLNGYDFVKGSRFLAGGGSTDLTPLRRTGNQMLVRLTNSLFLVHFTDLCYGFCSFRRDCLPALALTAHGFEIETELVVHALKANLRIAEVPSTELPRRCGTSNLHTFRDGQRVLRTLIRERVVRRPRPVVDPIDHRVLHRWQPLTTEPAGPALSEVTSS</sequence>
<dbReference type="Gene3D" id="3.90.550.10">
    <property type="entry name" value="Spore Coat Polysaccharide Biosynthesis Protein SpsA, Chain A"/>
    <property type="match status" value="1"/>
</dbReference>
<dbReference type="InterPro" id="IPR029044">
    <property type="entry name" value="Nucleotide-diphossugar_trans"/>
</dbReference>
<feature type="domain" description="Glycosyltransferase 2-like" evidence="3">
    <location>
        <begin position="58"/>
        <end position="211"/>
    </location>
</feature>
<dbReference type="Proteomes" id="UP001500307">
    <property type="component" value="Unassembled WGS sequence"/>
</dbReference>
<feature type="region of interest" description="Disordered" evidence="2">
    <location>
        <begin position="1"/>
        <end position="31"/>
    </location>
</feature>
<gene>
    <name evidence="4" type="ORF">GCM10023176_39820</name>
</gene>
<evidence type="ECO:0000313" key="5">
    <source>
        <dbReference type="Proteomes" id="UP001500307"/>
    </source>
</evidence>
<accession>A0ABP8SQN6</accession>
<protein>
    <recommendedName>
        <fullName evidence="3">Glycosyltransferase 2-like domain-containing protein</fullName>
    </recommendedName>
</protein>
<evidence type="ECO:0000256" key="2">
    <source>
        <dbReference type="SAM" id="MobiDB-lite"/>
    </source>
</evidence>